<dbReference type="Proteomes" id="UP000277498">
    <property type="component" value="Unassembled WGS sequence"/>
</dbReference>
<gene>
    <name evidence="1" type="ORF">XINFAN_02767</name>
</gene>
<evidence type="ECO:0008006" key="3">
    <source>
        <dbReference type="Google" id="ProtNLM"/>
    </source>
</evidence>
<dbReference type="EMBL" id="UXAW01000082">
    <property type="protein sequence ID" value="VDC31158.1"/>
    <property type="molecule type" value="Genomic_DNA"/>
</dbReference>
<name>A0A3P5X9I7_9RHOB</name>
<dbReference type="RefSeq" id="WP_124087500.1">
    <property type="nucleotide sequence ID" value="NZ_UXAW01000082.1"/>
</dbReference>
<sequence>METGLFVLILGGGLAMLALRLHHSAAERKAAREGYFDLVAQGMSRLRRAIAPTGFARVSGDVAGMEVDLQAVPDTLTWRKLPALWLLVTVPGALPLRQRIDLMIRPRGVEPFSGFADLPHQTWLPKDFPEDAALRSEEPLSPEEGALLRRHLAIFDDPRVKELILGPTGLRITWLADEAERGRYLIFREAEMGRIPLAPEDLAPLLDRLAALREDILQDDQARKCA</sequence>
<keyword evidence="2" id="KW-1185">Reference proteome</keyword>
<dbReference type="OrthoDB" id="7990319at2"/>
<dbReference type="AlphaFoldDB" id="A0A3P5X9I7"/>
<organism evidence="1 2">
    <name type="scientific">Pseudogemmobacter humi</name>
    <dbReference type="NCBI Taxonomy" id="2483812"/>
    <lineage>
        <taxon>Bacteria</taxon>
        <taxon>Pseudomonadati</taxon>
        <taxon>Pseudomonadota</taxon>
        <taxon>Alphaproteobacteria</taxon>
        <taxon>Rhodobacterales</taxon>
        <taxon>Paracoccaceae</taxon>
        <taxon>Pseudogemmobacter</taxon>
    </lineage>
</organism>
<evidence type="ECO:0000313" key="1">
    <source>
        <dbReference type="EMBL" id="VDC31158.1"/>
    </source>
</evidence>
<protein>
    <recommendedName>
        <fullName evidence="3">DUF3137 domain-containing protein</fullName>
    </recommendedName>
</protein>
<accession>A0A3P5X9I7</accession>
<proteinExistence type="predicted"/>
<evidence type="ECO:0000313" key="2">
    <source>
        <dbReference type="Proteomes" id="UP000277498"/>
    </source>
</evidence>
<reference evidence="1 2" key="1">
    <citation type="submission" date="2018-11" db="EMBL/GenBank/DDBJ databases">
        <authorList>
            <person name="Criscuolo A."/>
        </authorList>
    </citation>
    <scope>NUCLEOTIDE SEQUENCE [LARGE SCALE GENOMIC DNA]</scope>
    <source>
        <strain evidence="1">ACIP111625</strain>
    </source>
</reference>